<evidence type="ECO:0000313" key="1">
    <source>
        <dbReference type="EMBL" id="OGM88123.1"/>
    </source>
</evidence>
<proteinExistence type="predicted"/>
<comment type="caution">
    <text evidence="1">The sequence shown here is derived from an EMBL/GenBank/DDBJ whole genome shotgun (WGS) entry which is preliminary data.</text>
</comment>
<evidence type="ECO:0000313" key="2">
    <source>
        <dbReference type="Proteomes" id="UP000177596"/>
    </source>
</evidence>
<protein>
    <submittedName>
        <fullName evidence="1">Uncharacterized protein</fullName>
    </submittedName>
</protein>
<gene>
    <name evidence="1" type="ORF">A2573_01790</name>
</gene>
<dbReference type="AlphaFoldDB" id="A0A1F8DHQ1"/>
<organism evidence="1 2">
    <name type="scientific">Candidatus Woesebacteria bacterium RIFOXYD1_FULL_43_18</name>
    <dbReference type="NCBI Taxonomy" id="1802551"/>
    <lineage>
        <taxon>Bacteria</taxon>
        <taxon>Candidatus Woeseibacteriota</taxon>
    </lineage>
</organism>
<name>A0A1F8DHQ1_9BACT</name>
<accession>A0A1F8DHQ1</accession>
<reference evidence="1 2" key="1">
    <citation type="journal article" date="2016" name="Nat. Commun.">
        <title>Thousands of microbial genomes shed light on interconnected biogeochemical processes in an aquifer system.</title>
        <authorList>
            <person name="Anantharaman K."/>
            <person name="Brown C.T."/>
            <person name="Hug L.A."/>
            <person name="Sharon I."/>
            <person name="Castelle C.J."/>
            <person name="Probst A.J."/>
            <person name="Thomas B.C."/>
            <person name="Singh A."/>
            <person name="Wilkins M.J."/>
            <person name="Karaoz U."/>
            <person name="Brodie E.L."/>
            <person name="Williams K.H."/>
            <person name="Hubbard S.S."/>
            <person name="Banfield J.F."/>
        </authorList>
    </citation>
    <scope>NUCLEOTIDE SEQUENCE [LARGE SCALE GENOMIC DNA]</scope>
</reference>
<dbReference type="EMBL" id="MGIL01000015">
    <property type="protein sequence ID" value="OGM88123.1"/>
    <property type="molecule type" value="Genomic_DNA"/>
</dbReference>
<dbReference type="Proteomes" id="UP000177596">
    <property type="component" value="Unassembled WGS sequence"/>
</dbReference>
<sequence length="75" mass="8347">MPLKESLSNIIKPNGPGQVGEFTGLGEALREENRVSVAFLKGEISLEEYYQCLEKTCQVTNTNFRELAAVSDKRV</sequence>